<comment type="subcellular location">
    <subcellularLocation>
        <location evidence="1">Cell membrane</location>
        <topology evidence="1">Multi-pass membrane protein</topology>
    </subcellularLocation>
</comment>
<feature type="transmembrane region" description="Helical" evidence="6">
    <location>
        <begin position="107"/>
        <end position="129"/>
    </location>
</feature>
<dbReference type="RefSeq" id="WP_390250136.1">
    <property type="nucleotide sequence ID" value="NZ_JBHSDT010000004.1"/>
</dbReference>
<keyword evidence="5 6" id="KW-0472">Membrane</keyword>
<comment type="caution">
    <text evidence="8">The sequence shown here is derived from an EMBL/GenBank/DDBJ whole genome shotgun (WGS) entry which is preliminary data.</text>
</comment>
<evidence type="ECO:0000259" key="7">
    <source>
        <dbReference type="Pfam" id="PF06271"/>
    </source>
</evidence>
<dbReference type="InterPro" id="IPR010432">
    <property type="entry name" value="RDD"/>
</dbReference>
<name>A0ABV8WRI9_9BACI</name>
<evidence type="ECO:0000256" key="5">
    <source>
        <dbReference type="ARBA" id="ARBA00023136"/>
    </source>
</evidence>
<feature type="domain" description="RDD" evidence="7">
    <location>
        <begin position="7"/>
        <end position="142"/>
    </location>
</feature>
<dbReference type="Pfam" id="PF06271">
    <property type="entry name" value="RDD"/>
    <property type="match status" value="1"/>
</dbReference>
<dbReference type="InterPro" id="IPR051791">
    <property type="entry name" value="Pra-immunoreactive"/>
</dbReference>
<dbReference type="Proteomes" id="UP001595882">
    <property type="component" value="Unassembled WGS sequence"/>
</dbReference>
<evidence type="ECO:0000313" key="8">
    <source>
        <dbReference type="EMBL" id="MFC4402492.1"/>
    </source>
</evidence>
<evidence type="ECO:0000256" key="2">
    <source>
        <dbReference type="ARBA" id="ARBA00022475"/>
    </source>
</evidence>
<evidence type="ECO:0000256" key="6">
    <source>
        <dbReference type="SAM" id="Phobius"/>
    </source>
</evidence>
<organism evidence="8 9">
    <name type="scientific">Gracilibacillus xinjiangensis</name>
    <dbReference type="NCBI Taxonomy" id="1193282"/>
    <lineage>
        <taxon>Bacteria</taxon>
        <taxon>Bacillati</taxon>
        <taxon>Bacillota</taxon>
        <taxon>Bacilli</taxon>
        <taxon>Bacillales</taxon>
        <taxon>Bacillaceae</taxon>
        <taxon>Gracilibacillus</taxon>
    </lineage>
</organism>
<feature type="transmembrane region" description="Helical" evidence="6">
    <location>
        <begin position="12"/>
        <end position="37"/>
    </location>
</feature>
<sequence length="146" mass="16552">MHNFILLKRVCAFAIDVFILNTLVFLLAKGIESILGISTKVNLIINPFLFPNIDFSFITFTIFCIIVIINWVLLPSSPIQGTVGMAIFRLKMMERYTSARISIQKSFIRYIMSCISFAILGIGFLIALFSENQLTLHDRVAKTKVI</sequence>
<keyword evidence="9" id="KW-1185">Reference proteome</keyword>
<keyword evidence="2" id="KW-1003">Cell membrane</keyword>
<keyword evidence="4 6" id="KW-1133">Transmembrane helix</keyword>
<evidence type="ECO:0000256" key="4">
    <source>
        <dbReference type="ARBA" id="ARBA00022989"/>
    </source>
</evidence>
<accession>A0ABV8WRI9</accession>
<dbReference type="PANTHER" id="PTHR36115">
    <property type="entry name" value="PROLINE-RICH ANTIGEN HOMOLOG-RELATED"/>
    <property type="match status" value="1"/>
</dbReference>
<reference evidence="9" key="1">
    <citation type="journal article" date="2019" name="Int. J. Syst. Evol. Microbiol.">
        <title>The Global Catalogue of Microorganisms (GCM) 10K type strain sequencing project: providing services to taxonomists for standard genome sequencing and annotation.</title>
        <authorList>
            <consortium name="The Broad Institute Genomics Platform"/>
            <consortium name="The Broad Institute Genome Sequencing Center for Infectious Disease"/>
            <person name="Wu L."/>
            <person name="Ma J."/>
        </authorList>
    </citation>
    <scope>NUCLEOTIDE SEQUENCE [LARGE SCALE GENOMIC DNA]</scope>
    <source>
        <strain evidence="9">CCUG 37865</strain>
    </source>
</reference>
<feature type="transmembrane region" description="Helical" evidence="6">
    <location>
        <begin position="57"/>
        <end position="87"/>
    </location>
</feature>
<evidence type="ECO:0000256" key="3">
    <source>
        <dbReference type="ARBA" id="ARBA00022692"/>
    </source>
</evidence>
<proteinExistence type="predicted"/>
<evidence type="ECO:0000313" key="9">
    <source>
        <dbReference type="Proteomes" id="UP001595882"/>
    </source>
</evidence>
<dbReference type="EMBL" id="JBHSDT010000004">
    <property type="protein sequence ID" value="MFC4402492.1"/>
    <property type="molecule type" value="Genomic_DNA"/>
</dbReference>
<evidence type="ECO:0000256" key="1">
    <source>
        <dbReference type="ARBA" id="ARBA00004651"/>
    </source>
</evidence>
<keyword evidence="3 6" id="KW-0812">Transmembrane</keyword>
<gene>
    <name evidence="8" type="ORF">ACFOY7_05350</name>
</gene>
<protein>
    <submittedName>
        <fullName evidence="8">RDD family protein</fullName>
    </submittedName>
</protein>